<reference evidence="1 2" key="1">
    <citation type="journal article" date="2019" name="Genome Biol. Evol.">
        <title>Insights into the evolution of the New World diploid cottons (Gossypium, subgenus Houzingenia) based on genome sequencing.</title>
        <authorList>
            <person name="Grover C.E."/>
            <person name="Arick M.A. 2nd"/>
            <person name="Thrash A."/>
            <person name="Conover J.L."/>
            <person name="Sanders W.S."/>
            <person name="Peterson D.G."/>
            <person name="Frelichowski J.E."/>
            <person name="Scheffler J.A."/>
            <person name="Scheffler B.E."/>
            <person name="Wendel J.F."/>
        </authorList>
    </citation>
    <scope>NUCLEOTIDE SEQUENCE [LARGE SCALE GENOMIC DNA]</scope>
    <source>
        <strain evidence="1">4</strain>
        <tissue evidence="1">Leaf</tissue>
    </source>
</reference>
<keyword evidence="2" id="KW-1185">Reference proteome</keyword>
<protein>
    <submittedName>
        <fullName evidence="1">Uncharacterized protein</fullName>
    </submittedName>
</protein>
<evidence type="ECO:0000313" key="1">
    <source>
        <dbReference type="EMBL" id="MBA0729917.1"/>
    </source>
</evidence>
<gene>
    <name evidence="1" type="ORF">Golax_025873</name>
</gene>
<organism evidence="1 2">
    <name type="scientific">Gossypium laxum</name>
    <dbReference type="NCBI Taxonomy" id="34288"/>
    <lineage>
        <taxon>Eukaryota</taxon>
        <taxon>Viridiplantae</taxon>
        <taxon>Streptophyta</taxon>
        <taxon>Embryophyta</taxon>
        <taxon>Tracheophyta</taxon>
        <taxon>Spermatophyta</taxon>
        <taxon>Magnoliopsida</taxon>
        <taxon>eudicotyledons</taxon>
        <taxon>Gunneridae</taxon>
        <taxon>Pentapetalae</taxon>
        <taxon>rosids</taxon>
        <taxon>malvids</taxon>
        <taxon>Malvales</taxon>
        <taxon>Malvaceae</taxon>
        <taxon>Malvoideae</taxon>
        <taxon>Gossypium</taxon>
    </lineage>
</organism>
<sequence length="116" mass="13449">MKPNTSKVAIETRRFYSSWQTYLGVYRVFDIVQRDVSSDNKIKSKLEVASHCYNIGSVSLSIFMSSSEPPVYIPTFNETPYEDPANWSVILDEFLQNPNIWHVRVPLINYATVEMH</sequence>
<comment type="caution">
    <text evidence="1">The sequence shown here is derived from an EMBL/GenBank/DDBJ whole genome shotgun (WGS) entry which is preliminary data.</text>
</comment>
<proteinExistence type="predicted"/>
<evidence type="ECO:0000313" key="2">
    <source>
        <dbReference type="Proteomes" id="UP000593574"/>
    </source>
</evidence>
<name>A0A7J9B0P0_9ROSI</name>
<dbReference type="Proteomes" id="UP000593574">
    <property type="component" value="Unassembled WGS sequence"/>
</dbReference>
<dbReference type="EMBL" id="JABEZV010441063">
    <property type="protein sequence ID" value="MBA0729917.1"/>
    <property type="molecule type" value="Genomic_DNA"/>
</dbReference>
<dbReference type="AlphaFoldDB" id="A0A7J9B0P0"/>
<accession>A0A7J9B0P0</accession>